<evidence type="ECO:0000256" key="1">
    <source>
        <dbReference type="ARBA" id="ARBA00004606"/>
    </source>
</evidence>
<dbReference type="EMBL" id="JALJOU010000009">
    <property type="protein sequence ID" value="KAK9842052.1"/>
    <property type="molecule type" value="Genomic_DNA"/>
</dbReference>
<evidence type="ECO:0000256" key="2">
    <source>
        <dbReference type="ARBA" id="ARBA00022676"/>
    </source>
</evidence>
<protein>
    <submittedName>
        <fullName evidence="6">Uncharacterized protein</fullName>
    </submittedName>
</protein>
<keyword evidence="5" id="KW-0325">Glycoprotein</keyword>
<dbReference type="InterPro" id="IPR003406">
    <property type="entry name" value="Glyco_trans_14"/>
</dbReference>
<dbReference type="PANTHER" id="PTHR31042">
    <property type="entry name" value="CORE-2/I-BRANCHING BETA-1,6-N-ACETYLGLUCOSAMINYLTRANSFERASE FAMILY PROTEIN-RELATED"/>
    <property type="match status" value="1"/>
</dbReference>
<name>A0AAW1S7S2_9CHLO</name>
<keyword evidence="2" id="KW-0328">Glycosyltransferase</keyword>
<keyword evidence="7" id="KW-1185">Reference proteome</keyword>
<sequence length="408" mass="45265">MPKVALLFLARGAMPLEPAWREFLEAAALTEPVSLQRYTAMLPVDASNEMVPTELVDAGRGAAATAAVAAGEGAPGSVVDRQRLFSVYIHPPPGYSYSPGSVFAGLEVPNRVTVMWAQYSVVEAERRLLQAALLDPLNQRFVLLSEACLPIYPPHLLWAQLMAEDKARVNACATPTPEDAERRYVKRWERGMHTERMSKTHWRKSAQWFALARPLAQVIAADDHVAPVFERECFTYAPDGKVPAPPHLQALLDAGFRMQKRACVADEHYVPTLLAVHGLDNQTDCLGVMTHADWAWPSWSPKTYQTFEVTLPLIARLRAKKWYTPEPDAACDPGPSLASADAVFRRPGDARNLAVRRPSKRAGTHREFVPLGPACSLFARKFDGKSIDAVLWAAMDCEEGFAWHRICM</sequence>
<evidence type="ECO:0000256" key="4">
    <source>
        <dbReference type="ARBA" id="ARBA00023136"/>
    </source>
</evidence>
<dbReference type="AlphaFoldDB" id="A0AAW1S7S2"/>
<accession>A0AAW1S7S2</accession>
<keyword evidence="3" id="KW-0808">Transferase</keyword>
<keyword evidence="4" id="KW-0472">Membrane</keyword>
<evidence type="ECO:0000256" key="5">
    <source>
        <dbReference type="ARBA" id="ARBA00023180"/>
    </source>
</evidence>
<dbReference type="GO" id="GO:0016020">
    <property type="term" value="C:membrane"/>
    <property type="evidence" value="ECO:0007669"/>
    <property type="project" value="UniProtKB-SubCell"/>
</dbReference>
<evidence type="ECO:0000256" key="3">
    <source>
        <dbReference type="ARBA" id="ARBA00022679"/>
    </source>
</evidence>
<gene>
    <name evidence="6" type="ORF">WJX81_006318</name>
</gene>
<dbReference type="Pfam" id="PF02485">
    <property type="entry name" value="Branch"/>
    <property type="match status" value="1"/>
</dbReference>
<dbReference type="GO" id="GO:0016757">
    <property type="term" value="F:glycosyltransferase activity"/>
    <property type="evidence" value="ECO:0007669"/>
    <property type="project" value="UniProtKB-KW"/>
</dbReference>
<organism evidence="6 7">
    <name type="scientific">Elliptochloris bilobata</name>
    <dbReference type="NCBI Taxonomy" id="381761"/>
    <lineage>
        <taxon>Eukaryota</taxon>
        <taxon>Viridiplantae</taxon>
        <taxon>Chlorophyta</taxon>
        <taxon>core chlorophytes</taxon>
        <taxon>Trebouxiophyceae</taxon>
        <taxon>Trebouxiophyceae incertae sedis</taxon>
        <taxon>Elliptochloris clade</taxon>
        <taxon>Elliptochloris</taxon>
    </lineage>
</organism>
<evidence type="ECO:0000313" key="6">
    <source>
        <dbReference type="EMBL" id="KAK9842052.1"/>
    </source>
</evidence>
<reference evidence="6 7" key="1">
    <citation type="journal article" date="2024" name="Nat. Commun.">
        <title>Phylogenomics reveals the evolutionary origins of lichenization in chlorophyte algae.</title>
        <authorList>
            <person name="Puginier C."/>
            <person name="Libourel C."/>
            <person name="Otte J."/>
            <person name="Skaloud P."/>
            <person name="Haon M."/>
            <person name="Grisel S."/>
            <person name="Petersen M."/>
            <person name="Berrin J.G."/>
            <person name="Delaux P.M."/>
            <person name="Dal Grande F."/>
            <person name="Keller J."/>
        </authorList>
    </citation>
    <scope>NUCLEOTIDE SEQUENCE [LARGE SCALE GENOMIC DNA]</scope>
    <source>
        <strain evidence="6 7">SAG 245.80</strain>
    </source>
</reference>
<evidence type="ECO:0000313" key="7">
    <source>
        <dbReference type="Proteomes" id="UP001445335"/>
    </source>
</evidence>
<comment type="subcellular location">
    <subcellularLocation>
        <location evidence="1">Membrane</location>
        <topology evidence="1">Single-pass type II membrane protein</topology>
    </subcellularLocation>
</comment>
<dbReference type="PANTHER" id="PTHR31042:SF150">
    <property type="entry name" value="OS06G0661900 PROTEIN"/>
    <property type="match status" value="1"/>
</dbReference>
<comment type="caution">
    <text evidence="6">The sequence shown here is derived from an EMBL/GenBank/DDBJ whole genome shotgun (WGS) entry which is preliminary data.</text>
</comment>
<proteinExistence type="predicted"/>
<dbReference type="Proteomes" id="UP001445335">
    <property type="component" value="Unassembled WGS sequence"/>
</dbReference>
<dbReference type="InterPro" id="IPR044174">
    <property type="entry name" value="BC10-like"/>
</dbReference>